<keyword evidence="7" id="KW-0479">Metal-binding</keyword>
<dbReference type="Proteomes" id="UP000789390">
    <property type="component" value="Unassembled WGS sequence"/>
</dbReference>
<evidence type="ECO:0000256" key="9">
    <source>
        <dbReference type="ARBA" id="ARBA00022833"/>
    </source>
</evidence>
<dbReference type="InterPro" id="IPR003146">
    <property type="entry name" value="M14A_act_pep"/>
</dbReference>
<evidence type="ECO:0000256" key="3">
    <source>
        <dbReference type="ARBA" id="ARBA00005988"/>
    </source>
</evidence>
<dbReference type="SUPFAM" id="SSF54897">
    <property type="entry name" value="Protease propeptides/inhibitors"/>
    <property type="match status" value="1"/>
</dbReference>
<dbReference type="GO" id="GO:0006508">
    <property type="term" value="P:proteolysis"/>
    <property type="evidence" value="ECO:0007669"/>
    <property type="project" value="UniProtKB-KW"/>
</dbReference>
<dbReference type="PANTHER" id="PTHR11705">
    <property type="entry name" value="PROTEASE FAMILY M14 CARBOXYPEPTIDASE A,B"/>
    <property type="match status" value="1"/>
</dbReference>
<dbReference type="OrthoDB" id="3626597at2759"/>
<keyword evidence="11" id="KW-1015">Disulfide bond</keyword>
<accession>A0A8J2RNM4</accession>
<evidence type="ECO:0000313" key="16">
    <source>
        <dbReference type="Proteomes" id="UP000789390"/>
    </source>
</evidence>
<evidence type="ECO:0000256" key="12">
    <source>
        <dbReference type="ARBA" id="ARBA00057299"/>
    </source>
</evidence>
<comment type="function">
    <text evidence="12">Involved in the digestion of the blood meal.</text>
</comment>
<feature type="domain" description="Peptidase M14" evidence="14">
    <location>
        <begin position="68"/>
        <end position="345"/>
    </location>
</feature>
<dbReference type="GO" id="GO:0004181">
    <property type="term" value="F:metallocarboxypeptidase activity"/>
    <property type="evidence" value="ECO:0007669"/>
    <property type="project" value="InterPro"/>
</dbReference>
<dbReference type="PRINTS" id="PR00765">
    <property type="entry name" value="CRBOXYPTASEA"/>
</dbReference>
<dbReference type="Gene3D" id="3.40.630.10">
    <property type="entry name" value="Zn peptidases"/>
    <property type="match status" value="2"/>
</dbReference>
<evidence type="ECO:0000256" key="6">
    <source>
        <dbReference type="ARBA" id="ARBA00022670"/>
    </source>
</evidence>
<evidence type="ECO:0000256" key="11">
    <source>
        <dbReference type="ARBA" id="ARBA00023157"/>
    </source>
</evidence>
<dbReference type="PROSITE" id="PS52035">
    <property type="entry name" value="PEPTIDASE_M14"/>
    <property type="match status" value="2"/>
</dbReference>
<dbReference type="SMART" id="SM00631">
    <property type="entry name" value="Zn_pept"/>
    <property type="match status" value="2"/>
</dbReference>
<dbReference type="Pfam" id="PF02244">
    <property type="entry name" value="Propep_M14"/>
    <property type="match status" value="1"/>
</dbReference>
<comment type="cofactor">
    <cofactor evidence="1">
        <name>Zn(2+)</name>
        <dbReference type="ChEBI" id="CHEBI:29105"/>
    </cofactor>
</comment>
<dbReference type="FunFam" id="3.40.630.10:FF:000056">
    <property type="entry name" value="Zinc carboxypeptidase"/>
    <property type="match status" value="1"/>
</dbReference>
<evidence type="ECO:0000256" key="1">
    <source>
        <dbReference type="ARBA" id="ARBA00001947"/>
    </source>
</evidence>
<keyword evidence="9" id="KW-0862">Zinc</keyword>
<evidence type="ECO:0000256" key="7">
    <source>
        <dbReference type="ARBA" id="ARBA00022723"/>
    </source>
</evidence>
<evidence type="ECO:0000256" key="13">
    <source>
        <dbReference type="PROSITE-ProRule" id="PRU01379"/>
    </source>
</evidence>
<dbReference type="Pfam" id="PF00246">
    <property type="entry name" value="Peptidase_M14"/>
    <property type="match status" value="2"/>
</dbReference>
<dbReference type="GO" id="GO:0005615">
    <property type="term" value="C:extracellular space"/>
    <property type="evidence" value="ECO:0007669"/>
    <property type="project" value="TreeGrafter"/>
</dbReference>
<evidence type="ECO:0000259" key="14">
    <source>
        <dbReference type="PROSITE" id="PS52035"/>
    </source>
</evidence>
<evidence type="ECO:0000313" key="15">
    <source>
        <dbReference type="EMBL" id="CAH0103526.1"/>
    </source>
</evidence>
<keyword evidence="8" id="KW-0378">Hydrolase</keyword>
<keyword evidence="4" id="KW-0964">Secreted</keyword>
<gene>
    <name evidence="15" type="ORF">DGAL_LOCUS6100</name>
</gene>
<organism evidence="15 16">
    <name type="scientific">Daphnia galeata</name>
    <dbReference type="NCBI Taxonomy" id="27404"/>
    <lineage>
        <taxon>Eukaryota</taxon>
        <taxon>Metazoa</taxon>
        <taxon>Ecdysozoa</taxon>
        <taxon>Arthropoda</taxon>
        <taxon>Crustacea</taxon>
        <taxon>Branchiopoda</taxon>
        <taxon>Diplostraca</taxon>
        <taxon>Cladocera</taxon>
        <taxon>Anomopoda</taxon>
        <taxon>Daphniidae</taxon>
        <taxon>Daphnia</taxon>
    </lineage>
</organism>
<evidence type="ECO:0000256" key="4">
    <source>
        <dbReference type="ARBA" id="ARBA00022525"/>
    </source>
</evidence>
<name>A0A8J2RNM4_9CRUS</name>
<evidence type="ECO:0000256" key="8">
    <source>
        <dbReference type="ARBA" id="ARBA00022801"/>
    </source>
</evidence>
<dbReference type="AlphaFoldDB" id="A0A8J2RNM4"/>
<sequence length="702" mass="78500">MPVSCNKATRIHLNILITYTHVEQTLTDLKINHKILIADLGQLEKQEQKNVALRRALYNGNKAIDVENYHTYEEVMAYLSDLASTNPLVSTKVGGTSEEGRDIVQLIISSDLNANKPVHFFDCNIHAREWISAATCIWIIDKLSSGYGSDPEITALVDQYDWKFVPISNPDGYAYTWSTDRNWRKTRIVNKNSTCIGVDVNRNFLVGFGGSGSSSDPCSEIYHGVAAFSERESSALRDLIASDNGNVKTAFSIHSYGQLWASPYGYTSQLPADYFEMIRVMGIGVGALSNTYDISSGDTIDYYYDIEGVTHSYIIEVRDKGAYGHVLIRAFPETKEQLNVLQDWSSQSVDFVDFWYLPTKIGKYSTAVQTLINMNINHKIQIADLGELERQEKQSIALRRALFNNDKAVDFENYHTYEEVMAYLSDLASTNPLVSTKVGGTSEEGRDIVQAIISSDLNANKPVLFFECNMHAREWITAATCIWIIDQITSGYGSDAEITALVDQYDWKFIPIANPDGYAYTWSNDRLWRKNRVFNNGSTCLGVDVNRNFPVGFGGSSGSSDLACSTTYSGESAFSELESRTIRDLVSADRGRVKSAISVHSYDQQWLSPYGYSIELPPEYSEMLRAMEIGVSALTATYGTQYTYDVGSGVTTDYYYEAEGVLHSYTIELRDDGTYGFLLPPDQIIPTAIETWNGIKAFVKSI</sequence>
<evidence type="ECO:0000256" key="10">
    <source>
        <dbReference type="ARBA" id="ARBA00023049"/>
    </source>
</evidence>
<dbReference type="FunFam" id="3.40.630.10:FF:000040">
    <property type="entry name" value="zinc carboxypeptidase"/>
    <property type="match status" value="1"/>
</dbReference>
<comment type="similarity">
    <text evidence="3 13">Belongs to the peptidase M14 family.</text>
</comment>
<dbReference type="PROSITE" id="PS00132">
    <property type="entry name" value="CARBOXYPEPT_ZN_1"/>
    <property type="match status" value="1"/>
</dbReference>
<feature type="active site" description="Proton donor/acceptor" evidence="13">
    <location>
        <position position="668"/>
    </location>
</feature>
<dbReference type="SUPFAM" id="SSF53187">
    <property type="entry name" value="Zn-dependent exopeptidases"/>
    <property type="match status" value="2"/>
</dbReference>
<feature type="domain" description="Peptidase M14" evidence="14">
    <location>
        <begin position="413"/>
        <end position="702"/>
    </location>
</feature>
<dbReference type="EMBL" id="CAKKLH010000112">
    <property type="protein sequence ID" value="CAH0103526.1"/>
    <property type="molecule type" value="Genomic_DNA"/>
</dbReference>
<dbReference type="InterPro" id="IPR000834">
    <property type="entry name" value="Peptidase_M14"/>
</dbReference>
<comment type="subcellular location">
    <subcellularLocation>
        <location evidence="2">Secreted</location>
    </subcellularLocation>
</comment>
<reference evidence="15" key="1">
    <citation type="submission" date="2021-11" db="EMBL/GenBank/DDBJ databases">
        <authorList>
            <person name="Schell T."/>
        </authorList>
    </citation>
    <scope>NUCLEOTIDE SEQUENCE</scope>
    <source>
        <strain evidence="15">M5</strain>
    </source>
</reference>
<evidence type="ECO:0000256" key="2">
    <source>
        <dbReference type="ARBA" id="ARBA00004613"/>
    </source>
</evidence>
<protein>
    <recommendedName>
        <fullName evidence="14">Peptidase M14 domain-containing protein</fullName>
    </recommendedName>
</protein>
<dbReference type="PANTHER" id="PTHR11705:SF91">
    <property type="entry name" value="FI01817P-RELATED"/>
    <property type="match status" value="1"/>
</dbReference>
<dbReference type="CDD" id="cd03860">
    <property type="entry name" value="M14_CP_A-B_like"/>
    <property type="match status" value="1"/>
</dbReference>
<feature type="active site" description="Proton donor/acceptor" evidence="13">
    <location>
        <position position="316"/>
    </location>
</feature>
<proteinExistence type="inferred from homology"/>
<comment type="caution">
    <text evidence="15">The sequence shown here is derived from an EMBL/GenBank/DDBJ whole genome shotgun (WGS) entry which is preliminary data.</text>
</comment>
<dbReference type="InterPro" id="IPR057246">
    <property type="entry name" value="CARBOXYPEPT_ZN_1"/>
</dbReference>
<keyword evidence="10" id="KW-0482">Metalloprotease</keyword>
<keyword evidence="16" id="KW-1185">Reference proteome</keyword>
<dbReference type="GO" id="GO:0008270">
    <property type="term" value="F:zinc ion binding"/>
    <property type="evidence" value="ECO:0007669"/>
    <property type="project" value="InterPro"/>
</dbReference>
<evidence type="ECO:0000256" key="5">
    <source>
        <dbReference type="ARBA" id="ARBA00022645"/>
    </source>
</evidence>
<keyword evidence="6" id="KW-0645">Protease</keyword>
<keyword evidence="5" id="KW-0121">Carboxypeptidase</keyword>